<protein>
    <submittedName>
        <fullName evidence="7">Drug/metabolite transporter (DMT)-like permease</fullName>
    </submittedName>
</protein>
<feature type="transmembrane region" description="Helical" evidence="5">
    <location>
        <begin position="9"/>
        <end position="27"/>
    </location>
</feature>
<dbReference type="SUPFAM" id="SSF103481">
    <property type="entry name" value="Multidrug resistance efflux transporter EmrE"/>
    <property type="match status" value="2"/>
</dbReference>
<feature type="transmembrane region" description="Helical" evidence="5">
    <location>
        <begin position="240"/>
        <end position="260"/>
    </location>
</feature>
<feature type="transmembrane region" description="Helical" evidence="5">
    <location>
        <begin position="66"/>
        <end position="87"/>
    </location>
</feature>
<dbReference type="PANTHER" id="PTHR32322:SF9">
    <property type="entry name" value="AMINO-ACID METABOLITE EFFLUX PUMP-RELATED"/>
    <property type="match status" value="1"/>
</dbReference>
<gene>
    <name evidence="7" type="ORF">DFR43_102247</name>
</gene>
<evidence type="ECO:0000256" key="4">
    <source>
        <dbReference type="ARBA" id="ARBA00023136"/>
    </source>
</evidence>
<evidence type="ECO:0000256" key="1">
    <source>
        <dbReference type="ARBA" id="ARBA00004141"/>
    </source>
</evidence>
<dbReference type="InterPro" id="IPR050638">
    <property type="entry name" value="AA-Vitamin_Transporters"/>
</dbReference>
<feature type="domain" description="EamA" evidence="6">
    <location>
        <begin position="10"/>
        <end position="136"/>
    </location>
</feature>
<proteinExistence type="predicted"/>
<feature type="transmembrane region" description="Helical" evidence="5">
    <location>
        <begin position="93"/>
        <end position="113"/>
    </location>
</feature>
<keyword evidence="3 5" id="KW-1133">Transmembrane helix</keyword>
<dbReference type="AlphaFoldDB" id="A0A4R6UHT8"/>
<dbReference type="Proteomes" id="UP000295510">
    <property type="component" value="Unassembled WGS sequence"/>
</dbReference>
<dbReference type="PANTHER" id="PTHR32322">
    <property type="entry name" value="INNER MEMBRANE TRANSPORTER"/>
    <property type="match status" value="1"/>
</dbReference>
<comment type="subcellular location">
    <subcellularLocation>
        <location evidence="1">Membrane</location>
        <topology evidence="1">Multi-pass membrane protein</topology>
    </subcellularLocation>
</comment>
<evidence type="ECO:0000313" key="7">
    <source>
        <dbReference type="EMBL" id="TDQ44899.1"/>
    </source>
</evidence>
<feature type="transmembrane region" description="Helical" evidence="5">
    <location>
        <begin position="33"/>
        <end position="54"/>
    </location>
</feature>
<organism evidence="7 8">
    <name type="scientific">Tepidicella xavieri</name>
    <dbReference type="NCBI Taxonomy" id="360241"/>
    <lineage>
        <taxon>Bacteria</taxon>
        <taxon>Pseudomonadati</taxon>
        <taxon>Pseudomonadota</taxon>
        <taxon>Betaproteobacteria</taxon>
        <taxon>Burkholderiales</taxon>
        <taxon>Tepidicella</taxon>
    </lineage>
</organism>
<accession>A0A4R6UHT8</accession>
<evidence type="ECO:0000259" key="6">
    <source>
        <dbReference type="Pfam" id="PF00892"/>
    </source>
</evidence>
<keyword evidence="2 5" id="KW-0812">Transmembrane</keyword>
<keyword evidence="4 5" id="KW-0472">Membrane</keyword>
<reference evidence="7 8" key="1">
    <citation type="submission" date="2019-03" db="EMBL/GenBank/DDBJ databases">
        <title>Genomic Encyclopedia of Type Strains, Phase IV (KMG-IV): sequencing the most valuable type-strain genomes for metagenomic binning, comparative biology and taxonomic classification.</title>
        <authorList>
            <person name="Goeker M."/>
        </authorList>
    </citation>
    <scope>NUCLEOTIDE SEQUENCE [LARGE SCALE GENOMIC DNA]</scope>
    <source>
        <strain evidence="7 8">DSM 19605</strain>
    </source>
</reference>
<dbReference type="RefSeq" id="WP_133595810.1">
    <property type="nucleotide sequence ID" value="NZ_SNYL01000002.1"/>
</dbReference>
<dbReference type="OrthoDB" id="9810556at2"/>
<feature type="transmembrane region" description="Helical" evidence="5">
    <location>
        <begin position="207"/>
        <end position="228"/>
    </location>
</feature>
<keyword evidence="8" id="KW-1185">Reference proteome</keyword>
<evidence type="ECO:0000256" key="3">
    <source>
        <dbReference type="ARBA" id="ARBA00022989"/>
    </source>
</evidence>
<feature type="transmembrane region" description="Helical" evidence="5">
    <location>
        <begin position="266"/>
        <end position="287"/>
    </location>
</feature>
<dbReference type="InterPro" id="IPR000620">
    <property type="entry name" value="EamA_dom"/>
</dbReference>
<dbReference type="Gene3D" id="1.10.3730.20">
    <property type="match status" value="1"/>
</dbReference>
<dbReference type="EMBL" id="SNYL01000002">
    <property type="protein sequence ID" value="TDQ44899.1"/>
    <property type="molecule type" value="Genomic_DNA"/>
</dbReference>
<dbReference type="InterPro" id="IPR037185">
    <property type="entry name" value="EmrE-like"/>
</dbReference>
<evidence type="ECO:0000313" key="8">
    <source>
        <dbReference type="Proteomes" id="UP000295510"/>
    </source>
</evidence>
<dbReference type="Pfam" id="PF00892">
    <property type="entry name" value="EamA"/>
    <property type="match status" value="2"/>
</dbReference>
<sequence>MSAALTAEFVLLAALWGSSFLFMLLGAAEFGPWATAGLRVAVASAALLPVLVAAGHWPTLRRHARAILLIGLVNSAIPFALYAYALLTISTGVSAILNATTPLFGALVAWAWLKDAPGRSRAVGLGIGFAGVVLLSWPKADFSAGGTGWAVLACLGAALSYGVAASCTKRYLTGVHPLATATGSQIGATLGLALPTVWFWPSQNPGPLAWGSILAVGVLCTALAYILYFRLIEKAGPSKTLTVTFLIPVFAIGYGAVLLGEPITGPMVAGGAVILAGVALATGWARWPRSDNGAQSRP</sequence>
<feature type="domain" description="EamA" evidence="6">
    <location>
        <begin position="149"/>
        <end position="281"/>
    </location>
</feature>
<evidence type="ECO:0000256" key="2">
    <source>
        <dbReference type="ARBA" id="ARBA00022692"/>
    </source>
</evidence>
<feature type="transmembrane region" description="Helical" evidence="5">
    <location>
        <begin position="122"/>
        <end position="140"/>
    </location>
</feature>
<comment type="caution">
    <text evidence="7">The sequence shown here is derived from an EMBL/GenBank/DDBJ whole genome shotgun (WGS) entry which is preliminary data.</text>
</comment>
<name>A0A4R6UHT8_9BURK</name>
<feature type="transmembrane region" description="Helical" evidence="5">
    <location>
        <begin position="178"/>
        <end position="201"/>
    </location>
</feature>
<feature type="transmembrane region" description="Helical" evidence="5">
    <location>
        <begin position="146"/>
        <end position="166"/>
    </location>
</feature>
<evidence type="ECO:0000256" key="5">
    <source>
        <dbReference type="SAM" id="Phobius"/>
    </source>
</evidence>
<dbReference type="GO" id="GO:0016020">
    <property type="term" value="C:membrane"/>
    <property type="evidence" value="ECO:0007669"/>
    <property type="project" value="UniProtKB-SubCell"/>
</dbReference>